<dbReference type="EMBL" id="CAXAMM010024447">
    <property type="protein sequence ID" value="CAK9055346.1"/>
    <property type="molecule type" value="Genomic_DNA"/>
</dbReference>
<evidence type="ECO:0000313" key="2">
    <source>
        <dbReference type="Proteomes" id="UP001642464"/>
    </source>
</evidence>
<sequence>MARAEADVRGLPMKSAPFVSVAVRIRPSLCEDPVSLWADLESNATRVCCHRGYLLEEYEFTRVFGPDEENRKLFEDLQGPALTDSVFSGVNETLFAYGQTGSGKTHTIFGSASELGLLQLFVRQVFQGASHVEGVSVHVCCYEVLGDTLTDLVDSSSLLAEGSLTEDDIVYDELFIKTQRCRYQICHVRSAEQCLSLLHLARRRRTSGVSSQNSDSSRSHAMVHLFVQTPGPHESSAIGTLTLVDLAGTEKEHENPSEQGRKSARLLNTSLCSLNRLLRKLQMGCLEESERRQSVLNKCLWEYLRPGCGIALIFCVSPLLAHRSASLSTLAMATDSKAIHSQRKSQFIPVSPSHVAEARVNFSPSGAPHMAQNRTPRSSSRRPTFGMPGMEEEALTLGVEDTGHLQRKDRSERRRYERLRQEVERAHEELSNDNQSLKRECESLRTLFVRQQKQQIDFWTGPFLEMLGEQPAAQAMAKQAATNAREAIAAVRRGGDESEELISRRQNPSVRQESLETLRSELDYWREMALSLQRQLQKPGTRSSKATPETRSSSQRSESGERSIGPEGEAQPGRSPKERRKAARATETPQRRAGGGTHARSDSLRCDSELNETFLK</sequence>
<organism evidence="1 2">
    <name type="scientific">Durusdinium trenchii</name>
    <dbReference type="NCBI Taxonomy" id="1381693"/>
    <lineage>
        <taxon>Eukaryota</taxon>
        <taxon>Sar</taxon>
        <taxon>Alveolata</taxon>
        <taxon>Dinophyceae</taxon>
        <taxon>Suessiales</taxon>
        <taxon>Symbiodiniaceae</taxon>
        <taxon>Durusdinium</taxon>
    </lineage>
</organism>
<keyword evidence="2" id="KW-1185">Reference proteome</keyword>
<comment type="caution">
    <text evidence="1">The sequence shown here is derived from an EMBL/GenBank/DDBJ whole genome shotgun (WGS) entry which is preliminary data.</text>
</comment>
<dbReference type="InterPro" id="IPR027417">
    <property type="entry name" value="P-loop_NTPase"/>
</dbReference>
<dbReference type="Proteomes" id="UP001642464">
    <property type="component" value="Unassembled WGS sequence"/>
</dbReference>
<dbReference type="SMART" id="SM00129">
    <property type="entry name" value="KISc"/>
    <property type="match status" value="1"/>
</dbReference>
<dbReference type="PRINTS" id="PR00380">
    <property type="entry name" value="KINESINHEAVY"/>
</dbReference>
<protein>
    <submittedName>
        <fullName evidence="1">Uncharacterized protein</fullName>
    </submittedName>
</protein>
<dbReference type="InterPro" id="IPR027640">
    <property type="entry name" value="Kinesin-like_fam"/>
</dbReference>
<dbReference type="InterPro" id="IPR036961">
    <property type="entry name" value="Kinesin_motor_dom_sf"/>
</dbReference>
<dbReference type="SUPFAM" id="SSF52540">
    <property type="entry name" value="P-loop containing nucleoside triphosphate hydrolases"/>
    <property type="match status" value="1"/>
</dbReference>
<dbReference type="PANTHER" id="PTHR24115">
    <property type="entry name" value="KINESIN-RELATED"/>
    <property type="match status" value="1"/>
</dbReference>
<evidence type="ECO:0000313" key="1">
    <source>
        <dbReference type="EMBL" id="CAK9055346.1"/>
    </source>
</evidence>
<gene>
    <name evidence="1" type="ORF">SCF082_LOCUS29943</name>
</gene>
<reference evidence="1 2" key="1">
    <citation type="submission" date="2024-02" db="EMBL/GenBank/DDBJ databases">
        <authorList>
            <person name="Chen Y."/>
            <person name="Shah S."/>
            <person name="Dougan E. K."/>
            <person name="Thang M."/>
            <person name="Chan C."/>
        </authorList>
    </citation>
    <scope>NUCLEOTIDE SEQUENCE [LARGE SCALE GENOMIC DNA]</scope>
</reference>
<accession>A0ABP0MV58</accession>
<name>A0ABP0MV58_9DINO</name>
<proteinExistence type="predicted"/>
<dbReference type="PROSITE" id="PS50067">
    <property type="entry name" value="KINESIN_MOTOR_2"/>
    <property type="match status" value="1"/>
</dbReference>
<dbReference type="InterPro" id="IPR001752">
    <property type="entry name" value="Kinesin_motor_dom"/>
</dbReference>
<dbReference type="Gene3D" id="3.40.850.10">
    <property type="entry name" value="Kinesin motor domain"/>
    <property type="match status" value="1"/>
</dbReference>
<dbReference type="Pfam" id="PF00225">
    <property type="entry name" value="Kinesin"/>
    <property type="match status" value="1"/>
</dbReference>
<dbReference type="PANTHER" id="PTHR24115:SF996">
    <property type="entry name" value="PUTATIVE-RELATED"/>
    <property type="match status" value="1"/>
</dbReference>